<dbReference type="RefSeq" id="WP_307323110.1">
    <property type="nucleotide sequence ID" value="NZ_JAUSUG010000003.1"/>
</dbReference>
<name>A0ABT9ZSE5_9BACI</name>
<dbReference type="Proteomes" id="UP001230005">
    <property type="component" value="Unassembled WGS sequence"/>
</dbReference>
<reference evidence="1 2" key="1">
    <citation type="submission" date="2023-07" db="EMBL/GenBank/DDBJ databases">
        <title>Genomic Encyclopedia of Type Strains, Phase IV (KMG-IV): sequencing the most valuable type-strain genomes for metagenomic binning, comparative biology and taxonomic classification.</title>
        <authorList>
            <person name="Goeker M."/>
        </authorList>
    </citation>
    <scope>NUCLEOTIDE SEQUENCE [LARGE SCALE GENOMIC DNA]</scope>
    <source>
        <strain evidence="1 2">DSM 9768</strain>
    </source>
</reference>
<comment type="caution">
    <text evidence="1">The sequence shown here is derived from an EMBL/GenBank/DDBJ whole genome shotgun (WGS) entry which is preliminary data.</text>
</comment>
<keyword evidence="2" id="KW-1185">Reference proteome</keyword>
<organism evidence="1 2">
    <name type="scientific">Evansella vedderi</name>
    <dbReference type="NCBI Taxonomy" id="38282"/>
    <lineage>
        <taxon>Bacteria</taxon>
        <taxon>Bacillati</taxon>
        <taxon>Bacillota</taxon>
        <taxon>Bacilli</taxon>
        <taxon>Bacillales</taxon>
        <taxon>Bacillaceae</taxon>
        <taxon>Evansella</taxon>
    </lineage>
</organism>
<dbReference type="EMBL" id="JAUSUG010000003">
    <property type="protein sequence ID" value="MDQ0253895.1"/>
    <property type="molecule type" value="Genomic_DNA"/>
</dbReference>
<accession>A0ABT9ZSE5</accession>
<proteinExistence type="predicted"/>
<evidence type="ECO:0000313" key="2">
    <source>
        <dbReference type="Proteomes" id="UP001230005"/>
    </source>
</evidence>
<sequence>MKKQWIFIFIVIILSISTYWPLSFASDTDSQSNEDSTEDGVFSYIHDLFITDGIDIGSEKSDLIEAFGLPETEGMYEGGEFYDYGNRTYFVNPDTEKVNAIALPGDALNMDEWEKAEEALYSSIKLEGMNEMEGLWMEIYDWESYDIMIEREEEEAPPFYIWLTEDSLFTEKS</sequence>
<gene>
    <name evidence="1" type="ORF">J2S74_001267</name>
</gene>
<protein>
    <submittedName>
        <fullName evidence="1">Uncharacterized protein</fullName>
    </submittedName>
</protein>
<evidence type="ECO:0000313" key="1">
    <source>
        <dbReference type="EMBL" id="MDQ0253895.1"/>
    </source>
</evidence>